<gene>
    <name evidence="2" type="ORF">LCGC14_0629490</name>
</gene>
<sequence>MADIDYKKLAKNTEDDWQGLFQRMKDDRDLVNLIPYILLDASKEQSPIPNALSVTLNDIPVFATNVEAALAAASEQVVVTSEDKGFKTENVEAIIRAGFRAINKALSRQKKLPLNYFTDQQNCRKGRCAARVIFDINPKTNELIPKLRYWDPLNLTYGLDEEGLWWTSYKTRRSRDVILAEYPDVNLKDTDTDIEVQDIWTREHNEVWIDNTEVVKRDHKIKSHFSGDGYVPVILEIVPVGSFGGEIEFEGESLFYMIRDLVPEVNRLASLFQSLNQKQLDHALQFKTDSDEYPLEETPDHDEVTSPRAVTQVPKGGGFELMPLGAFREQALWLNQMLEVRIQRGGLSNFDAGTFSQPMSGRALIQVAEGRDQVFMPRLGTRGLFNTGVAEMMIDQIRSSGASQVIIAGQTYKVSDLEGEYDIRFDYTVKSPGRDIAKHQMAASVEPGLISQRTKRVTILEVEDNTGEERQLLIEMAARVFPTTLQYDIVRALVEEGELGDEDAELKAEMAAKEMGLTLKQILVGGLQPVLPTPTKSSPDDVLRDVLDTTSARQPQDLLSDGGVENATL</sequence>
<proteinExistence type="predicted"/>
<dbReference type="AlphaFoldDB" id="A0A0F9R7N4"/>
<name>A0A0F9R7N4_9ZZZZ</name>
<accession>A0A0F9R7N4</accession>
<organism evidence="2">
    <name type="scientific">marine sediment metagenome</name>
    <dbReference type="NCBI Taxonomy" id="412755"/>
    <lineage>
        <taxon>unclassified sequences</taxon>
        <taxon>metagenomes</taxon>
        <taxon>ecological metagenomes</taxon>
    </lineage>
</organism>
<evidence type="ECO:0000256" key="1">
    <source>
        <dbReference type="SAM" id="MobiDB-lite"/>
    </source>
</evidence>
<feature type="region of interest" description="Disordered" evidence="1">
    <location>
        <begin position="291"/>
        <end position="310"/>
    </location>
</feature>
<feature type="region of interest" description="Disordered" evidence="1">
    <location>
        <begin position="550"/>
        <end position="569"/>
    </location>
</feature>
<evidence type="ECO:0000313" key="2">
    <source>
        <dbReference type="EMBL" id="KKN50779.1"/>
    </source>
</evidence>
<comment type="caution">
    <text evidence="2">The sequence shown here is derived from an EMBL/GenBank/DDBJ whole genome shotgun (WGS) entry which is preliminary data.</text>
</comment>
<dbReference type="EMBL" id="LAZR01001096">
    <property type="protein sequence ID" value="KKN50779.1"/>
    <property type="molecule type" value="Genomic_DNA"/>
</dbReference>
<feature type="compositionally biased region" description="Acidic residues" evidence="1">
    <location>
        <begin position="291"/>
        <end position="300"/>
    </location>
</feature>
<evidence type="ECO:0008006" key="3">
    <source>
        <dbReference type="Google" id="ProtNLM"/>
    </source>
</evidence>
<protein>
    <recommendedName>
        <fullName evidence="3">Portal protein</fullName>
    </recommendedName>
</protein>
<reference evidence="2" key="1">
    <citation type="journal article" date="2015" name="Nature">
        <title>Complex archaea that bridge the gap between prokaryotes and eukaryotes.</title>
        <authorList>
            <person name="Spang A."/>
            <person name="Saw J.H."/>
            <person name="Jorgensen S.L."/>
            <person name="Zaremba-Niedzwiedzka K."/>
            <person name="Martijn J."/>
            <person name="Lind A.E."/>
            <person name="van Eijk R."/>
            <person name="Schleper C."/>
            <person name="Guy L."/>
            <person name="Ettema T.J."/>
        </authorList>
    </citation>
    <scope>NUCLEOTIDE SEQUENCE</scope>
</reference>